<evidence type="ECO:0000259" key="9">
    <source>
        <dbReference type="Pfam" id="PF05504"/>
    </source>
</evidence>
<dbReference type="GO" id="GO:0009847">
    <property type="term" value="P:spore germination"/>
    <property type="evidence" value="ECO:0007669"/>
    <property type="project" value="InterPro"/>
</dbReference>
<feature type="domain" description="Spore germination GerAC-like C-terminal" evidence="9">
    <location>
        <begin position="252"/>
        <end position="408"/>
    </location>
</feature>
<dbReference type="NCBIfam" id="TIGR02887">
    <property type="entry name" value="spore_ger_x_C"/>
    <property type="match status" value="1"/>
</dbReference>
<dbReference type="Gene3D" id="3.30.300.210">
    <property type="entry name" value="Nutrient germinant receptor protein C, domain 3"/>
    <property type="match status" value="1"/>
</dbReference>
<accession>A0A5C4T9B7</accession>
<evidence type="ECO:0000256" key="5">
    <source>
        <dbReference type="ARBA" id="ARBA00023136"/>
    </source>
</evidence>
<dbReference type="Pfam" id="PF25198">
    <property type="entry name" value="Spore_GerAC_N"/>
    <property type="match status" value="1"/>
</dbReference>
<sequence length="422" mass="46243">MWPILPDWAKKPRAGTEINRRRGIGMKPGNNTSKPRRSMMLPAVLVAAVLVTGCWDRTEVNDIAIVLASGIDKEKDGYRVSILVPLPGNMGGATGGGGGSGGNRPYTIDSETGRTVREAYTKLQSRLSRRLFSGHRKVLLIGEEAAKDGLTEIMDIAGRVAENRLTSYIAVSKGKAYELLNAAPKLERFSTEALRELLKSDAAISIQVKDVALELSGEGQDTLLPYVEAVKTEGNNKPNEELQISGYVYTSGGKMAGIAKGDAANGIRWLKKSFKPYLETVSVGDSFASVTIRRGKSSIKPYLVDGSIHYKIKAQGEGTIIEASDSREYEERQNVELLERQLEKKITNDISAVGDIIRKKRSDIPGLGALLGRTYPSRWREEWGPDWPDAIGRIQLRVQVDVNVNRTGMFSKNVGAKEQPDE</sequence>
<dbReference type="EMBL" id="VDCQ01000021">
    <property type="protein sequence ID" value="TNJ65200.1"/>
    <property type="molecule type" value="Genomic_DNA"/>
</dbReference>
<gene>
    <name evidence="11" type="ORF">FE784_16515</name>
</gene>
<evidence type="ECO:0000259" key="10">
    <source>
        <dbReference type="Pfam" id="PF25198"/>
    </source>
</evidence>
<keyword evidence="12" id="KW-1185">Reference proteome</keyword>
<feature type="domain" description="Spore germination protein N-terminal" evidence="10">
    <location>
        <begin position="56"/>
        <end position="228"/>
    </location>
</feature>
<comment type="similarity">
    <text evidence="2">Belongs to the GerABKC lipoprotein family.</text>
</comment>
<dbReference type="Pfam" id="PF05504">
    <property type="entry name" value="Spore_GerAC"/>
    <property type="match status" value="1"/>
</dbReference>
<keyword evidence="3" id="KW-0309">Germination</keyword>
<protein>
    <submittedName>
        <fullName evidence="11">Ger(X)C family spore germination protein</fullName>
    </submittedName>
</protein>
<evidence type="ECO:0000256" key="8">
    <source>
        <dbReference type="SAM" id="MobiDB-lite"/>
    </source>
</evidence>
<evidence type="ECO:0000256" key="7">
    <source>
        <dbReference type="ARBA" id="ARBA00023288"/>
    </source>
</evidence>
<evidence type="ECO:0000256" key="4">
    <source>
        <dbReference type="ARBA" id="ARBA00022729"/>
    </source>
</evidence>
<name>A0A5C4T9B7_9BACL</name>
<evidence type="ECO:0000256" key="6">
    <source>
        <dbReference type="ARBA" id="ARBA00023139"/>
    </source>
</evidence>
<dbReference type="PANTHER" id="PTHR35789:SF1">
    <property type="entry name" value="SPORE GERMINATION PROTEIN B3"/>
    <property type="match status" value="1"/>
</dbReference>
<dbReference type="GO" id="GO:0016020">
    <property type="term" value="C:membrane"/>
    <property type="evidence" value="ECO:0007669"/>
    <property type="project" value="UniProtKB-SubCell"/>
</dbReference>
<feature type="region of interest" description="Disordered" evidence="8">
    <location>
        <begin position="15"/>
        <end position="36"/>
    </location>
</feature>
<keyword evidence="4" id="KW-0732">Signal</keyword>
<evidence type="ECO:0000313" key="12">
    <source>
        <dbReference type="Proteomes" id="UP000307943"/>
    </source>
</evidence>
<dbReference type="InterPro" id="IPR008844">
    <property type="entry name" value="Spore_GerAC-like"/>
</dbReference>
<dbReference type="PANTHER" id="PTHR35789">
    <property type="entry name" value="SPORE GERMINATION PROTEIN B3"/>
    <property type="match status" value="1"/>
</dbReference>
<evidence type="ECO:0000256" key="1">
    <source>
        <dbReference type="ARBA" id="ARBA00004635"/>
    </source>
</evidence>
<dbReference type="OrthoDB" id="9816067at2"/>
<organism evidence="11 12">
    <name type="scientific">Paenibacillus hemerocallicola</name>
    <dbReference type="NCBI Taxonomy" id="1172614"/>
    <lineage>
        <taxon>Bacteria</taxon>
        <taxon>Bacillati</taxon>
        <taxon>Bacillota</taxon>
        <taxon>Bacilli</taxon>
        <taxon>Bacillales</taxon>
        <taxon>Paenibacillaceae</taxon>
        <taxon>Paenibacillus</taxon>
    </lineage>
</organism>
<proteinExistence type="inferred from homology"/>
<evidence type="ECO:0000313" key="11">
    <source>
        <dbReference type="EMBL" id="TNJ65200.1"/>
    </source>
</evidence>
<keyword evidence="7" id="KW-0449">Lipoprotein</keyword>
<dbReference type="InterPro" id="IPR046953">
    <property type="entry name" value="Spore_GerAC-like_C"/>
</dbReference>
<keyword evidence="5" id="KW-0472">Membrane</keyword>
<dbReference type="InterPro" id="IPR057336">
    <property type="entry name" value="GerAC_N"/>
</dbReference>
<comment type="subcellular location">
    <subcellularLocation>
        <location evidence="1">Membrane</location>
        <topology evidence="1">Lipid-anchor</topology>
    </subcellularLocation>
</comment>
<evidence type="ECO:0000256" key="2">
    <source>
        <dbReference type="ARBA" id="ARBA00007886"/>
    </source>
</evidence>
<reference evidence="11 12" key="1">
    <citation type="submission" date="2019-05" db="EMBL/GenBank/DDBJ databases">
        <title>We sequenced the genome of Paenibacillus hemerocallicola KCTC 33185 for further insight into its adaptation and study the phylogeny of Paenibacillus.</title>
        <authorList>
            <person name="Narsing Rao M.P."/>
        </authorList>
    </citation>
    <scope>NUCLEOTIDE SEQUENCE [LARGE SCALE GENOMIC DNA]</scope>
    <source>
        <strain evidence="11 12">KCTC 33185</strain>
    </source>
</reference>
<dbReference type="AlphaFoldDB" id="A0A5C4T9B7"/>
<dbReference type="InterPro" id="IPR038501">
    <property type="entry name" value="Spore_GerAC_C_sf"/>
</dbReference>
<evidence type="ECO:0000256" key="3">
    <source>
        <dbReference type="ARBA" id="ARBA00022544"/>
    </source>
</evidence>
<keyword evidence="6" id="KW-0564">Palmitate</keyword>
<comment type="caution">
    <text evidence="11">The sequence shown here is derived from an EMBL/GenBank/DDBJ whole genome shotgun (WGS) entry which is preliminary data.</text>
</comment>
<dbReference type="Proteomes" id="UP000307943">
    <property type="component" value="Unassembled WGS sequence"/>
</dbReference>